<reference evidence="2" key="1">
    <citation type="submission" date="2024-02" db="EMBL/GenBank/DDBJ databases">
        <title>Genome sequences of strain Gemmobacter sp. JM10B15.</title>
        <authorList>
            <person name="Zhang M."/>
        </authorList>
    </citation>
    <scope>NUCLEOTIDE SEQUENCE</scope>
    <source>
        <strain evidence="2">JM10B15</strain>
    </source>
</reference>
<organism evidence="2 3">
    <name type="scientific">Gemmobacter denitrificans</name>
    <dbReference type="NCBI Taxonomy" id="3123040"/>
    <lineage>
        <taxon>Bacteria</taxon>
        <taxon>Pseudomonadati</taxon>
        <taxon>Pseudomonadota</taxon>
        <taxon>Alphaproteobacteria</taxon>
        <taxon>Rhodobacterales</taxon>
        <taxon>Paracoccaceae</taxon>
        <taxon>Gemmobacter</taxon>
    </lineage>
</organism>
<keyword evidence="3" id="KW-1185">Reference proteome</keyword>
<feature type="signal peptide" evidence="1">
    <location>
        <begin position="1"/>
        <end position="19"/>
    </location>
</feature>
<feature type="chain" id="PRO_5045293992" evidence="1">
    <location>
        <begin position="20"/>
        <end position="142"/>
    </location>
</feature>
<proteinExistence type="predicted"/>
<gene>
    <name evidence="2" type="ORF">V6590_13910</name>
</gene>
<comment type="caution">
    <text evidence="2">The sequence shown here is derived from an EMBL/GenBank/DDBJ whole genome shotgun (WGS) entry which is preliminary data.</text>
</comment>
<sequence>MIRGVAALIAALLASSAAAQNVTSAPSGLLRWLDKTTGETADIELSRGQAAVSGRLVIQLDDCRYPTDNPSSDAFGHLTIMEDGRAQPVFSGWMMASSPALSALEHPRYDVWVLRCVVPGLPELEIAPDPSEDKEIVAPQEG</sequence>
<evidence type="ECO:0000256" key="1">
    <source>
        <dbReference type="SAM" id="SignalP"/>
    </source>
</evidence>
<evidence type="ECO:0000313" key="3">
    <source>
        <dbReference type="Proteomes" id="UP001431963"/>
    </source>
</evidence>
<dbReference type="InterPro" id="IPR019225">
    <property type="entry name" value="DUF2155"/>
</dbReference>
<evidence type="ECO:0000313" key="2">
    <source>
        <dbReference type="EMBL" id="MEH7829248.1"/>
    </source>
</evidence>
<dbReference type="Proteomes" id="UP001431963">
    <property type="component" value="Unassembled WGS sequence"/>
</dbReference>
<dbReference type="Pfam" id="PF09923">
    <property type="entry name" value="DUF2155"/>
    <property type="match status" value="1"/>
</dbReference>
<protein>
    <submittedName>
        <fullName evidence="2">DUF2155 domain-containing protein</fullName>
    </submittedName>
</protein>
<keyword evidence="1" id="KW-0732">Signal</keyword>
<dbReference type="RefSeq" id="WP_335424096.1">
    <property type="nucleotide sequence ID" value="NZ_JBALHR010000008.1"/>
</dbReference>
<name>A0ABU8BX15_9RHOB</name>
<dbReference type="EMBL" id="JBALHR010000008">
    <property type="protein sequence ID" value="MEH7829248.1"/>
    <property type="molecule type" value="Genomic_DNA"/>
</dbReference>
<accession>A0ABU8BX15</accession>